<feature type="transmembrane region" description="Helical" evidence="2">
    <location>
        <begin position="268"/>
        <end position="286"/>
    </location>
</feature>
<keyword evidence="2" id="KW-0812">Transmembrane</keyword>
<dbReference type="AlphaFoldDB" id="A0A9E8ZE12"/>
<evidence type="ECO:0000256" key="1">
    <source>
        <dbReference type="SAM" id="MobiDB-lite"/>
    </source>
</evidence>
<evidence type="ECO:0000313" key="4">
    <source>
        <dbReference type="Proteomes" id="UP001163152"/>
    </source>
</evidence>
<proteinExistence type="predicted"/>
<evidence type="ECO:0008006" key="5">
    <source>
        <dbReference type="Google" id="ProtNLM"/>
    </source>
</evidence>
<dbReference type="KEGG" id="tsin:OXH18_21130"/>
<reference evidence="3" key="1">
    <citation type="submission" date="2022-12" db="EMBL/GenBank/DDBJ databases">
        <title>Polyphasic identification of a Novel Hot-Spring Cyanobacterium Ocullathermofonsia sinensis gen nov. sp. nov. and Genomic Insights on its Adaptations to the Thermal Habitat.</title>
        <authorList>
            <person name="Daroch M."/>
            <person name="Tang J."/>
            <person name="Jiang Y."/>
        </authorList>
    </citation>
    <scope>NUCLEOTIDE SEQUENCE</scope>
    <source>
        <strain evidence="3">PKUAC-SCTA174</strain>
    </source>
</reference>
<keyword evidence="2" id="KW-1133">Transmembrane helix</keyword>
<organism evidence="3 4">
    <name type="scientific">Thermocoleostomius sinensis A174</name>
    <dbReference type="NCBI Taxonomy" id="2016057"/>
    <lineage>
        <taxon>Bacteria</taxon>
        <taxon>Bacillati</taxon>
        <taxon>Cyanobacteriota</taxon>
        <taxon>Cyanophyceae</taxon>
        <taxon>Oculatellales</taxon>
        <taxon>Oculatellaceae</taxon>
        <taxon>Thermocoleostomius</taxon>
    </lineage>
</organism>
<keyword evidence="2" id="KW-0472">Membrane</keyword>
<gene>
    <name evidence="3" type="ORF">OXH18_21130</name>
</gene>
<name>A0A9E8ZE12_9CYAN</name>
<sequence length="577" mass="66147">MHSVRWVLTLGWLLLIFSFFYDPITPMFTHPDNLASPFRLRPEIYLDPIKCVKIRETCMPEQPFAMGALMWWAMIVPAGIFILLVLGHEFWRRICPLSFLSQIPRALGIQRRRKVIDPLTGEIRSEVVTIGENSWLGRNHLYVQFGLFVLGLGGRILFTNSDRHMLGFFLIGSILCAILVGYLYAGKSWCHYFCPMAPVQLVYTGPRSLLGSQAHLSQKPIISQSMCRIVDPVTKQERSACVSCKMPCFDIDAEKNYWTELSKPGRRLVQYGYLGMVIAFYLYYFLYAGNWDYYFTGAWTHEEDQVSKVLDTGFYIYGHSLPIPKLIAVFITFFVLIAITFTLGQLLERLYRLYTGWRGRAVTAIQAQHAIFTIFTAASFWTFFSYGARPSLNRMPPMPLLAFNALIVLVGSMWLYRTFGRDRSQYERESMAASLRKQLHKLNLDASLLEGRELEDLSSDEVYTLVKVLSEFSQQLRLQSYTGVVQDLLEQNIVDATSSFDFCRKLRQDLQVSDADHFAAIETIAAMNPDILTTPRETQQSPEMHDAVTLAKTIAKQLRHRSRTGSDPSLGHNRDRN</sequence>
<evidence type="ECO:0000313" key="3">
    <source>
        <dbReference type="EMBL" id="WAL59648.1"/>
    </source>
</evidence>
<accession>A0A9E8ZE12</accession>
<evidence type="ECO:0000256" key="2">
    <source>
        <dbReference type="SAM" id="Phobius"/>
    </source>
</evidence>
<feature type="transmembrane region" description="Helical" evidence="2">
    <location>
        <begin position="69"/>
        <end position="87"/>
    </location>
</feature>
<feature type="transmembrane region" description="Helical" evidence="2">
    <location>
        <begin position="141"/>
        <end position="158"/>
    </location>
</feature>
<feature type="transmembrane region" description="Helical" evidence="2">
    <location>
        <begin position="164"/>
        <end position="185"/>
    </location>
</feature>
<dbReference type="RefSeq" id="WP_268609442.1">
    <property type="nucleotide sequence ID" value="NZ_CP113797.1"/>
</dbReference>
<keyword evidence="4" id="KW-1185">Reference proteome</keyword>
<feature type="transmembrane region" description="Helical" evidence="2">
    <location>
        <begin position="398"/>
        <end position="416"/>
    </location>
</feature>
<feature type="transmembrane region" description="Helical" evidence="2">
    <location>
        <begin position="367"/>
        <end position="386"/>
    </location>
</feature>
<dbReference type="Proteomes" id="UP001163152">
    <property type="component" value="Chromosome"/>
</dbReference>
<feature type="transmembrane region" description="Helical" evidence="2">
    <location>
        <begin position="326"/>
        <end position="347"/>
    </location>
</feature>
<feature type="region of interest" description="Disordered" evidence="1">
    <location>
        <begin position="556"/>
        <end position="577"/>
    </location>
</feature>
<protein>
    <recommendedName>
        <fullName evidence="5">4Fe-4S binding protein</fullName>
    </recommendedName>
</protein>
<dbReference type="EMBL" id="CP113797">
    <property type="protein sequence ID" value="WAL59648.1"/>
    <property type="molecule type" value="Genomic_DNA"/>
</dbReference>